<proteinExistence type="predicted"/>
<dbReference type="Gene3D" id="3.30.930.10">
    <property type="entry name" value="Bira Bifunctional Protein, Domain 2"/>
    <property type="match status" value="1"/>
</dbReference>
<dbReference type="InterPro" id="IPR045864">
    <property type="entry name" value="aa-tRNA-synth_II/BPL/LPL"/>
</dbReference>
<dbReference type="Pfam" id="PF21948">
    <property type="entry name" value="LplA-B_cat"/>
    <property type="match status" value="1"/>
</dbReference>
<evidence type="ECO:0000259" key="1">
    <source>
        <dbReference type="Pfam" id="PF21948"/>
    </source>
</evidence>
<protein>
    <recommendedName>
        <fullName evidence="1">BPL/LPL catalytic domain-containing protein</fullName>
    </recommendedName>
</protein>
<comment type="caution">
    <text evidence="2">The sequence shown here is derived from an EMBL/GenBank/DDBJ whole genome shotgun (WGS) entry which is preliminary data.</text>
</comment>
<dbReference type="AlphaFoldDB" id="A0A917IMF9"/>
<sequence>MRVDLDRHEPGTHLYPFAESVDYVRAVGRGEAESTLRLYRPRKNMAFGRRDELREGFEDAAAAASRFGYEPLVRPVGGHAAGYHAGCLVVDHFQADADAVSGNTDRFEVFGHMFEKALETLGISAGVGEIPGEYCPGEHSVHAVFPHGSKTKIVGTAQRVVAGAWWFSTGIVVESGYQLREATEQVYKKLGLELEPETVGALTEINPILTVEDVEDAVLEAYAAEGWL</sequence>
<accession>A0A917IMF9</accession>
<dbReference type="SUPFAM" id="SSF55681">
    <property type="entry name" value="Class II aaRS and biotin synthetases"/>
    <property type="match status" value="1"/>
</dbReference>
<reference evidence="2 3" key="1">
    <citation type="journal article" date="2014" name="Int. J. Syst. Evol. Microbiol.">
        <title>Complete genome sequence of Corynebacterium casei LMG S-19264T (=DSM 44701T), isolated from a smear-ripened cheese.</title>
        <authorList>
            <consortium name="US DOE Joint Genome Institute (JGI-PGF)"/>
            <person name="Walter F."/>
            <person name="Albersmeier A."/>
            <person name="Kalinowski J."/>
            <person name="Ruckert C."/>
        </authorList>
    </citation>
    <scope>NUCLEOTIDE SEQUENCE [LARGE SCALE GENOMIC DNA]</scope>
    <source>
        <strain evidence="2 3">CCM 8669</strain>
    </source>
</reference>
<feature type="domain" description="BPL/LPL catalytic" evidence="1">
    <location>
        <begin position="24"/>
        <end position="222"/>
    </location>
</feature>
<dbReference type="Proteomes" id="UP000600171">
    <property type="component" value="Unassembled WGS sequence"/>
</dbReference>
<dbReference type="RefSeq" id="WP_188358634.1">
    <property type="nucleotide sequence ID" value="NZ_BMDC01000001.1"/>
</dbReference>
<name>A0A917IMF9_9MICC</name>
<organism evidence="2 3">
    <name type="scientific">Rothia aerolata</name>
    <dbReference type="NCBI Taxonomy" id="1812262"/>
    <lineage>
        <taxon>Bacteria</taxon>
        <taxon>Bacillati</taxon>
        <taxon>Actinomycetota</taxon>
        <taxon>Actinomycetes</taxon>
        <taxon>Micrococcales</taxon>
        <taxon>Micrococcaceae</taxon>
        <taxon>Rothia</taxon>
    </lineage>
</organism>
<evidence type="ECO:0000313" key="3">
    <source>
        <dbReference type="Proteomes" id="UP000600171"/>
    </source>
</evidence>
<gene>
    <name evidence="2" type="ORF">GCM10007359_03700</name>
</gene>
<dbReference type="InterPro" id="IPR004143">
    <property type="entry name" value="BPL_LPL_catalytic"/>
</dbReference>
<evidence type="ECO:0000313" key="2">
    <source>
        <dbReference type="EMBL" id="GGH57993.1"/>
    </source>
</evidence>
<keyword evidence="3" id="KW-1185">Reference proteome</keyword>
<dbReference type="EMBL" id="BMDC01000001">
    <property type="protein sequence ID" value="GGH57993.1"/>
    <property type="molecule type" value="Genomic_DNA"/>
</dbReference>